<evidence type="ECO:0000259" key="2">
    <source>
        <dbReference type="Pfam" id="PF00029"/>
    </source>
</evidence>
<dbReference type="InterPro" id="IPR038359">
    <property type="entry name" value="Connexin_N_sf"/>
</dbReference>
<keyword evidence="3" id="KW-1185">Reference proteome</keyword>
<organism evidence="3 4">
    <name type="scientific">Mesocricetus auratus</name>
    <name type="common">Golden hamster</name>
    <dbReference type="NCBI Taxonomy" id="10036"/>
    <lineage>
        <taxon>Eukaryota</taxon>
        <taxon>Metazoa</taxon>
        <taxon>Chordata</taxon>
        <taxon>Craniata</taxon>
        <taxon>Vertebrata</taxon>
        <taxon>Euteleostomi</taxon>
        <taxon>Mammalia</taxon>
        <taxon>Eutheria</taxon>
        <taxon>Euarchontoglires</taxon>
        <taxon>Glires</taxon>
        <taxon>Rodentia</taxon>
        <taxon>Myomorpha</taxon>
        <taxon>Muroidea</taxon>
        <taxon>Cricetidae</taxon>
        <taxon>Cricetinae</taxon>
        <taxon>Mesocricetus</taxon>
    </lineage>
</organism>
<dbReference type="Proteomes" id="UP000886700">
    <property type="component" value="Unplaced"/>
</dbReference>
<dbReference type="RefSeq" id="XP_040594982.1">
    <property type="nucleotide sequence ID" value="XM_040739048.1"/>
</dbReference>
<evidence type="ECO:0000256" key="1">
    <source>
        <dbReference type="SAM" id="Phobius"/>
    </source>
</evidence>
<feature type="transmembrane region" description="Helical" evidence="1">
    <location>
        <begin position="118"/>
        <end position="142"/>
    </location>
</feature>
<feature type="transmembrane region" description="Helical" evidence="1">
    <location>
        <begin position="50"/>
        <end position="69"/>
    </location>
</feature>
<reference evidence="4" key="1">
    <citation type="submission" date="2025-08" db="UniProtKB">
        <authorList>
            <consortium name="RefSeq"/>
        </authorList>
    </citation>
    <scope>IDENTIFICATION</scope>
    <source>
        <tissue evidence="4">Liver</tissue>
    </source>
</reference>
<accession>A0ABM2WWA4</accession>
<feature type="domain" description="Connexin N-terminal" evidence="2">
    <location>
        <begin position="47"/>
        <end position="198"/>
    </location>
</feature>
<sequence length="216" mass="25325">MGSWWQHFLRVLSRALVSSFLSVLESEDMESALMIGAIPVLYSLAEMWSYFYFIFITLFFLMEFFMAQIRHKHTKVQEKSMQETDNTEEMEKGIMEAIRKQSPSQKTSFQNFHKERELLYLNLLHFLLQVSIQTVSFCMLTFKHLPMISQNSFYCSTNDCPGPYHCLIWEAFEKQLSIYTLSAFSVIIILLGTGSFVYSIYHHLLMARSVSKVRIS</sequence>
<keyword evidence="1" id="KW-0812">Transmembrane</keyword>
<proteinExistence type="predicted"/>
<protein>
    <submittedName>
        <fullName evidence="4">Uncharacterized protein LOC121137128 isoform X1</fullName>
    </submittedName>
</protein>
<feature type="transmembrane region" description="Helical" evidence="1">
    <location>
        <begin position="178"/>
        <end position="201"/>
    </location>
</feature>
<keyword evidence="1" id="KW-1133">Transmembrane helix</keyword>
<dbReference type="Gene3D" id="1.20.1440.80">
    <property type="entry name" value="Gap junction channel protein cysteine-rich domain"/>
    <property type="match status" value="1"/>
</dbReference>
<evidence type="ECO:0000313" key="4">
    <source>
        <dbReference type="RefSeq" id="XP_040594982.1"/>
    </source>
</evidence>
<gene>
    <name evidence="4" type="primary">LOC121137128</name>
</gene>
<dbReference type="InterPro" id="IPR013092">
    <property type="entry name" value="Connexin_N"/>
</dbReference>
<evidence type="ECO:0000313" key="3">
    <source>
        <dbReference type="Proteomes" id="UP000886700"/>
    </source>
</evidence>
<dbReference type="GeneID" id="121137128"/>
<keyword evidence="1" id="KW-0472">Membrane</keyword>
<name>A0ABM2WWA4_MESAU</name>
<dbReference type="Pfam" id="PF00029">
    <property type="entry name" value="Connexin"/>
    <property type="match status" value="1"/>
</dbReference>